<dbReference type="InterPro" id="IPR056632">
    <property type="entry name" value="DUF7730"/>
</dbReference>
<keyword evidence="4" id="KW-1185">Reference proteome</keyword>
<evidence type="ECO:0000313" key="3">
    <source>
        <dbReference type="EMBL" id="KAF1977028.1"/>
    </source>
</evidence>
<organism evidence="3 4">
    <name type="scientific">Bimuria novae-zelandiae CBS 107.79</name>
    <dbReference type="NCBI Taxonomy" id="1447943"/>
    <lineage>
        <taxon>Eukaryota</taxon>
        <taxon>Fungi</taxon>
        <taxon>Dikarya</taxon>
        <taxon>Ascomycota</taxon>
        <taxon>Pezizomycotina</taxon>
        <taxon>Dothideomycetes</taxon>
        <taxon>Pleosporomycetidae</taxon>
        <taxon>Pleosporales</taxon>
        <taxon>Massarineae</taxon>
        <taxon>Didymosphaeriaceae</taxon>
        <taxon>Bimuria</taxon>
    </lineage>
</organism>
<sequence>MIYAELFTFERVWIMLVDKRLVCDWEHLPAKQNVDKNQAIEVSSSNNPSTEPASSYAPAKSSFGIHGPMHHLSHRKFRGTWVSFLQTCRRVYSEAIPFLYSLPTFFFHDTMPFLAFAASLPPSHFKHIRSVTINLACDFAQPLFPYSLWKRWGTAKHFHMQVTRPEATSLDYAFFHDGSFAGELLNASVLPPQNSNTLLPSYMWDAIASALEEMKGLKKVHITMRDIPRQILVWCEHGYEHSGQRDALEIRSSLEWIGRDRPWKGDKNEGTENRKGKETEVVFENVWRKNDEQKRGHWIRHVGDDGKVEWEEVGEAAGRVRRDF</sequence>
<dbReference type="Pfam" id="PF24864">
    <property type="entry name" value="DUF7730"/>
    <property type="match status" value="1"/>
</dbReference>
<dbReference type="Proteomes" id="UP000800036">
    <property type="component" value="Unassembled WGS sequence"/>
</dbReference>
<evidence type="ECO:0000256" key="1">
    <source>
        <dbReference type="SAM" id="MobiDB-lite"/>
    </source>
</evidence>
<evidence type="ECO:0000259" key="2">
    <source>
        <dbReference type="Pfam" id="PF24864"/>
    </source>
</evidence>
<dbReference type="AlphaFoldDB" id="A0A6A5VK07"/>
<dbReference type="OrthoDB" id="3801532at2759"/>
<feature type="region of interest" description="Disordered" evidence="1">
    <location>
        <begin position="39"/>
        <end position="58"/>
    </location>
</feature>
<evidence type="ECO:0000313" key="4">
    <source>
        <dbReference type="Proteomes" id="UP000800036"/>
    </source>
</evidence>
<proteinExistence type="predicted"/>
<dbReference type="PANTHER" id="PTHR38790">
    <property type="entry name" value="2EXR DOMAIN-CONTAINING PROTEIN-RELATED"/>
    <property type="match status" value="1"/>
</dbReference>
<dbReference type="EMBL" id="ML976664">
    <property type="protein sequence ID" value="KAF1977028.1"/>
    <property type="molecule type" value="Genomic_DNA"/>
</dbReference>
<feature type="domain" description="DUF7730" evidence="2">
    <location>
        <begin position="67"/>
        <end position="137"/>
    </location>
</feature>
<name>A0A6A5VK07_9PLEO</name>
<accession>A0A6A5VK07</accession>
<feature type="compositionally biased region" description="Polar residues" evidence="1">
    <location>
        <begin position="40"/>
        <end position="53"/>
    </location>
</feature>
<gene>
    <name evidence="3" type="ORF">BU23DRAFT_318114</name>
</gene>
<protein>
    <recommendedName>
        <fullName evidence="2">DUF7730 domain-containing protein</fullName>
    </recommendedName>
</protein>
<reference evidence="3" key="1">
    <citation type="journal article" date="2020" name="Stud. Mycol.">
        <title>101 Dothideomycetes genomes: a test case for predicting lifestyles and emergence of pathogens.</title>
        <authorList>
            <person name="Haridas S."/>
            <person name="Albert R."/>
            <person name="Binder M."/>
            <person name="Bloem J."/>
            <person name="Labutti K."/>
            <person name="Salamov A."/>
            <person name="Andreopoulos B."/>
            <person name="Baker S."/>
            <person name="Barry K."/>
            <person name="Bills G."/>
            <person name="Bluhm B."/>
            <person name="Cannon C."/>
            <person name="Castanera R."/>
            <person name="Culley D."/>
            <person name="Daum C."/>
            <person name="Ezra D."/>
            <person name="Gonzalez J."/>
            <person name="Henrissat B."/>
            <person name="Kuo A."/>
            <person name="Liang C."/>
            <person name="Lipzen A."/>
            <person name="Lutzoni F."/>
            <person name="Magnuson J."/>
            <person name="Mondo S."/>
            <person name="Nolan M."/>
            <person name="Ohm R."/>
            <person name="Pangilinan J."/>
            <person name="Park H.-J."/>
            <person name="Ramirez L."/>
            <person name="Alfaro M."/>
            <person name="Sun H."/>
            <person name="Tritt A."/>
            <person name="Yoshinaga Y."/>
            <person name="Zwiers L.-H."/>
            <person name="Turgeon B."/>
            <person name="Goodwin S."/>
            <person name="Spatafora J."/>
            <person name="Crous P."/>
            <person name="Grigoriev I."/>
        </authorList>
    </citation>
    <scope>NUCLEOTIDE SEQUENCE</scope>
    <source>
        <strain evidence="3">CBS 107.79</strain>
    </source>
</reference>